<protein>
    <submittedName>
        <fullName evidence="2">Uncharacterized protein</fullName>
    </submittedName>
</protein>
<comment type="caution">
    <text evidence="2">The sequence shown here is derived from an EMBL/GenBank/DDBJ whole genome shotgun (WGS) entry which is preliminary data.</text>
</comment>
<dbReference type="Proteomes" id="UP000037460">
    <property type="component" value="Unassembled WGS sequence"/>
</dbReference>
<evidence type="ECO:0000313" key="3">
    <source>
        <dbReference type="Proteomes" id="UP000037460"/>
    </source>
</evidence>
<sequence>GSPFSVEALSLHAEASQCKLRGNALVAAVARKPMAFEIDFVDALGNPAAAEELDVRLERAEPLPPEAAPVGIDGDEGGQDAEALAEEKAAFAPGPRFSIAQPCAAAASLDVGHIVAVRCAGCSDGGA</sequence>
<name>A0A0M0KA93_9EUKA</name>
<feature type="non-terminal residue" evidence="2">
    <location>
        <position position="1"/>
    </location>
</feature>
<organism evidence="2 3">
    <name type="scientific">Chrysochromulina tobinii</name>
    <dbReference type="NCBI Taxonomy" id="1460289"/>
    <lineage>
        <taxon>Eukaryota</taxon>
        <taxon>Haptista</taxon>
        <taxon>Haptophyta</taxon>
        <taxon>Prymnesiophyceae</taxon>
        <taxon>Prymnesiales</taxon>
        <taxon>Chrysochromulinaceae</taxon>
        <taxon>Chrysochromulina</taxon>
    </lineage>
</organism>
<evidence type="ECO:0000256" key="1">
    <source>
        <dbReference type="SAM" id="MobiDB-lite"/>
    </source>
</evidence>
<keyword evidence="3" id="KW-1185">Reference proteome</keyword>
<dbReference type="EMBL" id="JWZX01000848">
    <property type="protein sequence ID" value="KOO35492.1"/>
    <property type="molecule type" value="Genomic_DNA"/>
</dbReference>
<dbReference type="InterPro" id="IPR013783">
    <property type="entry name" value="Ig-like_fold"/>
</dbReference>
<feature type="region of interest" description="Disordered" evidence="1">
    <location>
        <begin position="62"/>
        <end position="82"/>
    </location>
</feature>
<evidence type="ECO:0000313" key="2">
    <source>
        <dbReference type="EMBL" id="KOO35492.1"/>
    </source>
</evidence>
<gene>
    <name evidence="2" type="ORF">Ctob_016535</name>
</gene>
<accession>A0A0M0KA93</accession>
<reference evidence="3" key="1">
    <citation type="journal article" date="2015" name="PLoS Genet.">
        <title>Genome Sequence and Transcriptome Analyses of Chrysochromulina tobin: Metabolic Tools for Enhanced Algal Fitness in the Prominent Order Prymnesiales (Haptophyceae).</title>
        <authorList>
            <person name="Hovde B.T."/>
            <person name="Deodato C.R."/>
            <person name="Hunsperger H.M."/>
            <person name="Ryken S.A."/>
            <person name="Yost W."/>
            <person name="Jha R.K."/>
            <person name="Patterson J."/>
            <person name="Monnat R.J. Jr."/>
            <person name="Barlow S.B."/>
            <person name="Starkenburg S.R."/>
            <person name="Cattolico R.A."/>
        </authorList>
    </citation>
    <scope>NUCLEOTIDE SEQUENCE</scope>
    <source>
        <strain evidence="3">CCMP291</strain>
    </source>
</reference>
<dbReference type="Gene3D" id="2.60.40.10">
    <property type="entry name" value="Immunoglobulins"/>
    <property type="match status" value="1"/>
</dbReference>
<dbReference type="AlphaFoldDB" id="A0A0M0KA93"/>
<proteinExistence type="predicted"/>